<dbReference type="GO" id="GO:0070008">
    <property type="term" value="F:serine-type exopeptidase activity"/>
    <property type="evidence" value="ECO:0007669"/>
    <property type="project" value="InterPro"/>
</dbReference>
<keyword evidence="3 6" id="KW-0732">Signal</keyword>
<feature type="chain" id="PRO_5001655982" evidence="6">
    <location>
        <begin position="21"/>
        <end position="510"/>
    </location>
</feature>
<keyword evidence="4" id="KW-0378">Hydrolase</keyword>
<evidence type="ECO:0000256" key="2">
    <source>
        <dbReference type="ARBA" id="ARBA00022670"/>
    </source>
</evidence>
<feature type="signal peptide" evidence="6">
    <location>
        <begin position="1"/>
        <end position="20"/>
    </location>
</feature>
<dbReference type="EMBL" id="CBTN010000066">
    <property type="protein sequence ID" value="CDH59238.1"/>
    <property type="molecule type" value="Genomic_DNA"/>
</dbReference>
<sequence>MRVVLSVVLFLIANVWLCQANLNRPGWYLKWRLDQQKHELGMQTFEQVDAKYGPFYFDQPIDHTDPSAGTFKHRYWANTDWYQPGGPVILYNAGELPADWRAGYVTNSSMAMLAEELNGIVIVMEHRCYGESMVAEDYSAENLRTLNTDQALEDMATIIREIKLPNLDVDLPPAPETKWIVYGGSYSGNLAAWMRYRYPDIVFAAVPSSAPVEMRYNFHQYFETIRRYAPKHCVSSIQQVVRYVDHILFSPFSESKQRMKETFGLQDLQHDDDFAETLSFPLGLWQEMTPTENPFVDEFCTIFEGKDSLHERVEAYGSYIANLVNTTCKDAPSINACLDTHDPRSEMYMDTKAPFRAWFWQICTEYAYWQTAKPFWHPTMVSRKLTTEWYQRQCPFLFGEHNVPFRPEWRRINKEYEGWHLRLSRTIWLDGEWDPWRTLSVNSDEAPDRTHWHDNAHFQVLSESVHHWDFFTTNSTSDEIKELHQFMVSKLKEWLNESKDSSQMIMKYQQ</sequence>
<dbReference type="GO" id="GO:0008239">
    <property type="term" value="F:dipeptidyl-peptidase activity"/>
    <property type="evidence" value="ECO:0007669"/>
    <property type="project" value="TreeGrafter"/>
</dbReference>
<evidence type="ECO:0000256" key="5">
    <source>
        <dbReference type="ARBA" id="ARBA00023180"/>
    </source>
</evidence>
<keyword evidence="8" id="KW-1185">Reference proteome</keyword>
<dbReference type="InterPro" id="IPR029058">
    <property type="entry name" value="AB_hydrolase_fold"/>
</dbReference>
<dbReference type="PANTHER" id="PTHR11010:SF117">
    <property type="entry name" value="SERINE PROTEASE 16"/>
    <property type="match status" value="1"/>
</dbReference>
<dbReference type="Gene3D" id="3.40.50.1820">
    <property type="entry name" value="alpha/beta hydrolase"/>
    <property type="match status" value="2"/>
</dbReference>
<dbReference type="VEuPathDB" id="FungiDB:LCOR_10064.1"/>
<keyword evidence="2" id="KW-0645">Protease</keyword>
<evidence type="ECO:0000313" key="8">
    <source>
        <dbReference type="Proteomes" id="UP000027586"/>
    </source>
</evidence>
<dbReference type="AlphaFoldDB" id="A0A068SA53"/>
<dbReference type="MEROPS" id="S28.004"/>
<dbReference type="GO" id="GO:0006508">
    <property type="term" value="P:proteolysis"/>
    <property type="evidence" value="ECO:0007669"/>
    <property type="project" value="UniProtKB-KW"/>
</dbReference>
<gene>
    <name evidence="7" type="ORF">LCOR_10064.1</name>
</gene>
<reference evidence="7" key="1">
    <citation type="submission" date="2013-08" db="EMBL/GenBank/DDBJ databases">
        <title>Gene expansion shapes genome architecture in the human pathogen Lichtheimia corymbifera: an evolutionary genomics analysis in the ancient terrestrial Mucorales (Mucoromycotina).</title>
        <authorList>
            <person name="Schwartze V.U."/>
            <person name="Winter S."/>
            <person name="Shelest E."/>
            <person name="Marcet-Houben M."/>
            <person name="Horn F."/>
            <person name="Wehner S."/>
            <person name="Hoffmann K."/>
            <person name="Riege K."/>
            <person name="Sammeth M."/>
            <person name="Nowrousian M."/>
            <person name="Valiante V."/>
            <person name="Linde J."/>
            <person name="Jacobsen I.D."/>
            <person name="Marz M."/>
            <person name="Brakhage A.A."/>
            <person name="Gabaldon T."/>
            <person name="Bocker S."/>
            <person name="Voigt K."/>
        </authorList>
    </citation>
    <scope>NUCLEOTIDE SEQUENCE [LARGE SCALE GENOMIC DNA]</scope>
    <source>
        <strain evidence="7">FSU 9682</strain>
    </source>
</reference>
<name>A0A068SA53_9FUNG</name>
<dbReference type="OrthoDB" id="1735038at2759"/>
<keyword evidence="5" id="KW-0325">Glycoprotein</keyword>
<dbReference type="Pfam" id="PF05577">
    <property type="entry name" value="Peptidase_S28"/>
    <property type="match status" value="1"/>
</dbReference>
<dbReference type="InterPro" id="IPR008758">
    <property type="entry name" value="Peptidase_S28"/>
</dbReference>
<evidence type="ECO:0000256" key="1">
    <source>
        <dbReference type="ARBA" id="ARBA00011079"/>
    </source>
</evidence>
<evidence type="ECO:0000256" key="3">
    <source>
        <dbReference type="ARBA" id="ARBA00022729"/>
    </source>
</evidence>
<protein>
    <submittedName>
        <fullName evidence="7">Peptidase s28</fullName>
    </submittedName>
</protein>
<evidence type="ECO:0000313" key="7">
    <source>
        <dbReference type="EMBL" id="CDH59238.1"/>
    </source>
</evidence>
<comment type="similarity">
    <text evidence="1">Belongs to the peptidase S28 family.</text>
</comment>
<evidence type="ECO:0000256" key="4">
    <source>
        <dbReference type="ARBA" id="ARBA00022801"/>
    </source>
</evidence>
<comment type="caution">
    <text evidence="7">The sequence shown here is derived from an EMBL/GenBank/DDBJ whole genome shotgun (WGS) entry which is preliminary data.</text>
</comment>
<organism evidence="7 8">
    <name type="scientific">Lichtheimia corymbifera JMRC:FSU:9682</name>
    <dbReference type="NCBI Taxonomy" id="1263082"/>
    <lineage>
        <taxon>Eukaryota</taxon>
        <taxon>Fungi</taxon>
        <taxon>Fungi incertae sedis</taxon>
        <taxon>Mucoromycota</taxon>
        <taxon>Mucoromycotina</taxon>
        <taxon>Mucoromycetes</taxon>
        <taxon>Mucorales</taxon>
        <taxon>Lichtheimiaceae</taxon>
        <taxon>Lichtheimia</taxon>
    </lineage>
</organism>
<proteinExistence type="inferred from homology"/>
<dbReference type="PANTHER" id="PTHR11010">
    <property type="entry name" value="PROTEASE S28 PRO-X CARBOXYPEPTIDASE-RELATED"/>
    <property type="match status" value="1"/>
</dbReference>
<evidence type="ECO:0000256" key="6">
    <source>
        <dbReference type="SAM" id="SignalP"/>
    </source>
</evidence>
<dbReference type="SUPFAM" id="SSF53474">
    <property type="entry name" value="alpha/beta-Hydrolases"/>
    <property type="match status" value="1"/>
</dbReference>
<dbReference type="Proteomes" id="UP000027586">
    <property type="component" value="Unassembled WGS sequence"/>
</dbReference>
<accession>A0A068SA53</accession>